<protein>
    <recommendedName>
        <fullName evidence="3">UBX domain-containing protein</fullName>
    </recommendedName>
</protein>
<dbReference type="InterPro" id="IPR001012">
    <property type="entry name" value="UBX_dom"/>
</dbReference>
<dbReference type="CDD" id="cd01767">
    <property type="entry name" value="UBX"/>
    <property type="match status" value="1"/>
</dbReference>
<comment type="caution">
    <text evidence="4">The sequence shown here is derived from an EMBL/GenBank/DDBJ whole genome shotgun (WGS) entry which is preliminary data.</text>
</comment>
<dbReference type="PANTHER" id="PTHR23322">
    <property type="entry name" value="FAS-ASSOCIATED PROTEIN"/>
    <property type="match status" value="1"/>
</dbReference>
<feature type="compositionally biased region" description="Basic and acidic residues" evidence="2">
    <location>
        <begin position="200"/>
        <end position="215"/>
    </location>
</feature>
<dbReference type="PANTHER" id="PTHR23322:SF93">
    <property type="entry name" value="UBX DOMAIN-CONTAINING PROTEIN 8"/>
    <property type="match status" value="1"/>
</dbReference>
<feature type="compositionally biased region" description="Acidic residues" evidence="2">
    <location>
        <begin position="371"/>
        <end position="380"/>
    </location>
</feature>
<evidence type="ECO:0000259" key="3">
    <source>
        <dbReference type="PROSITE" id="PS50033"/>
    </source>
</evidence>
<feature type="region of interest" description="Disordered" evidence="2">
    <location>
        <begin position="344"/>
        <end position="435"/>
    </location>
</feature>
<evidence type="ECO:0000313" key="5">
    <source>
        <dbReference type="Proteomes" id="UP000652761"/>
    </source>
</evidence>
<evidence type="ECO:0000256" key="1">
    <source>
        <dbReference type="SAM" id="Coils"/>
    </source>
</evidence>
<dbReference type="SUPFAM" id="SSF46934">
    <property type="entry name" value="UBA-like"/>
    <property type="match status" value="1"/>
</dbReference>
<dbReference type="Gene3D" id="1.10.8.10">
    <property type="entry name" value="DNA helicase RuvA subunit, C-terminal domain"/>
    <property type="match status" value="1"/>
</dbReference>
<dbReference type="CDD" id="cd14351">
    <property type="entry name" value="UBA_Ubx1_like"/>
    <property type="match status" value="1"/>
</dbReference>
<dbReference type="SMART" id="SM00166">
    <property type="entry name" value="UBX"/>
    <property type="match status" value="1"/>
</dbReference>
<dbReference type="InterPro" id="IPR029071">
    <property type="entry name" value="Ubiquitin-like_domsf"/>
</dbReference>
<dbReference type="GO" id="GO:0043130">
    <property type="term" value="F:ubiquitin binding"/>
    <property type="evidence" value="ECO:0007669"/>
    <property type="project" value="TreeGrafter"/>
</dbReference>
<dbReference type="SUPFAM" id="SSF54236">
    <property type="entry name" value="Ubiquitin-like"/>
    <property type="match status" value="1"/>
</dbReference>
<dbReference type="Gene3D" id="3.10.20.90">
    <property type="entry name" value="Phosphatidylinositol 3-kinase Catalytic Subunit, Chain A, domain 1"/>
    <property type="match status" value="1"/>
</dbReference>
<dbReference type="Pfam" id="PF14555">
    <property type="entry name" value="UBA_4"/>
    <property type="match status" value="1"/>
</dbReference>
<reference evidence="4" key="1">
    <citation type="submission" date="2017-07" db="EMBL/GenBank/DDBJ databases">
        <title>Taro Niue Genome Assembly and Annotation.</title>
        <authorList>
            <person name="Atibalentja N."/>
            <person name="Keating K."/>
            <person name="Fields C.J."/>
        </authorList>
    </citation>
    <scope>NUCLEOTIDE SEQUENCE</scope>
    <source>
        <strain evidence="4">Niue_2</strain>
        <tissue evidence="4">Leaf</tissue>
    </source>
</reference>
<proteinExistence type="predicted"/>
<dbReference type="EMBL" id="NMUH01000550">
    <property type="protein sequence ID" value="MQL81165.1"/>
    <property type="molecule type" value="Genomic_DNA"/>
</dbReference>
<dbReference type="PROSITE" id="PS50033">
    <property type="entry name" value="UBX"/>
    <property type="match status" value="1"/>
</dbReference>
<dbReference type="InterPro" id="IPR050730">
    <property type="entry name" value="UBX_domain-protein"/>
</dbReference>
<sequence>MLSGGKADVLRKTPVPLPRASPETIVDYICTYKSRARGLKEKPKKSRKPRNFYILRLSTPPASRSEAGEGNAFSPEELGIRMARPTQDAIETFMSVTGASEAVALQKLEEHGGDLNEAVNAHFSEGERINSHTTSIPAAHDDVMDIDEPVNIEAGGPPFPMLSASRSFNPFSLLDDHLGRSYFDRRDTADIRSNAPRVSHPRERREIPIEFKDGDGQSGSSSHGPTIEDITGNDAAVGPEIFGHVSVDDNDDDLVEVNARASGQTERQYEHLYGTIPEPSAPQVAVMNDNNDIEEEMIKAAIEASKHDAERYSSLQFSAPNMEEREKGPANPLVVDLDEKTSLTANGRQEVGASNSGTSRQLLSKDGNSFLEDEEEDAEEQPLIRQHSRHISSEASNSRKEVVELDDSSPSGPRTNEIGPQPLHNGDAFHSSEWGGISSEEHDEAVMLEAAMFGGIPERAAYSFSYPNHEEAQMGSGRHTSFYPWIPRPPSPGLTAQRLLREQQDDEYLAALQADKEKELKALQEAELRRLEEVAAREAALQEEKHQEEEARKKLLEEEEFERDLAAKQASLPTEPSPDDENAVTLLVRMPDGSRRGRRFLKSDRLQSLFDFIDIGRVVKPRTYKLVRPYPRRAFSDGDSNLTLNDLGLASKQEALFLELI</sequence>
<feature type="domain" description="UBX" evidence="3">
    <location>
        <begin position="579"/>
        <end position="657"/>
    </location>
</feature>
<accession>A0A843UCE1</accession>
<feature type="region of interest" description="Disordered" evidence="2">
    <location>
        <begin position="192"/>
        <end position="233"/>
    </location>
</feature>
<name>A0A843UCE1_COLES</name>
<dbReference type="OrthoDB" id="1920064at2759"/>
<dbReference type="InterPro" id="IPR009060">
    <property type="entry name" value="UBA-like_sf"/>
</dbReference>
<organism evidence="4 5">
    <name type="scientific">Colocasia esculenta</name>
    <name type="common">Wild taro</name>
    <name type="synonym">Arum esculentum</name>
    <dbReference type="NCBI Taxonomy" id="4460"/>
    <lineage>
        <taxon>Eukaryota</taxon>
        <taxon>Viridiplantae</taxon>
        <taxon>Streptophyta</taxon>
        <taxon>Embryophyta</taxon>
        <taxon>Tracheophyta</taxon>
        <taxon>Spermatophyta</taxon>
        <taxon>Magnoliopsida</taxon>
        <taxon>Liliopsida</taxon>
        <taxon>Araceae</taxon>
        <taxon>Aroideae</taxon>
        <taxon>Colocasieae</taxon>
        <taxon>Colocasia</taxon>
    </lineage>
</organism>
<evidence type="ECO:0000313" key="4">
    <source>
        <dbReference type="EMBL" id="MQL81165.1"/>
    </source>
</evidence>
<keyword evidence="5" id="KW-1185">Reference proteome</keyword>
<dbReference type="Pfam" id="PF00789">
    <property type="entry name" value="UBX"/>
    <property type="match status" value="1"/>
</dbReference>
<feature type="coiled-coil region" evidence="1">
    <location>
        <begin position="509"/>
        <end position="559"/>
    </location>
</feature>
<dbReference type="AlphaFoldDB" id="A0A843UCE1"/>
<keyword evidence="1" id="KW-0175">Coiled coil</keyword>
<evidence type="ECO:0000256" key="2">
    <source>
        <dbReference type="SAM" id="MobiDB-lite"/>
    </source>
</evidence>
<feature type="compositionally biased region" description="Polar residues" evidence="2">
    <location>
        <begin position="344"/>
        <end position="362"/>
    </location>
</feature>
<gene>
    <name evidence="4" type="ORF">Taro_013617</name>
</gene>
<dbReference type="Proteomes" id="UP000652761">
    <property type="component" value="Unassembled WGS sequence"/>
</dbReference>